<evidence type="ECO:0000259" key="26">
    <source>
        <dbReference type="PROSITE" id="PS51068"/>
    </source>
</evidence>
<dbReference type="PANTHER" id="PTHR22993">
    <property type="entry name" value="FORMAMIDOPYRIMIDINE-DNA GLYCOSYLASE"/>
    <property type="match status" value="1"/>
</dbReference>
<dbReference type="Pfam" id="PF01149">
    <property type="entry name" value="Fapy_DNA_glyco"/>
    <property type="match status" value="1"/>
</dbReference>
<dbReference type="InParanoid" id="A0A4W3GNC8"/>
<keyword evidence="13" id="KW-0234">DNA repair</keyword>
<evidence type="ECO:0000259" key="27">
    <source>
        <dbReference type="PROSITE" id="PS51999"/>
    </source>
</evidence>
<dbReference type="GeneTree" id="ENSGT00940000153230"/>
<keyword evidence="8" id="KW-0227">DNA damage</keyword>
<keyword evidence="16" id="KW-0511">Multifunctional enzyme</keyword>
<dbReference type="InterPro" id="IPR035937">
    <property type="entry name" value="FPG_N"/>
</dbReference>
<reference evidence="29" key="1">
    <citation type="journal article" date="2006" name="Science">
        <title>Ancient noncoding elements conserved in the human genome.</title>
        <authorList>
            <person name="Venkatesh B."/>
            <person name="Kirkness E.F."/>
            <person name="Loh Y.H."/>
            <person name="Halpern A.L."/>
            <person name="Lee A.P."/>
            <person name="Johnson J."/>
            <person name="Dandona N."/>
            <person name="Viswanathan L.D."/>
            <person name="Tay A."/>
            <person name="Venter J.C."/>
            <person name="Strausberg R.L."/>
            <person name="Brenner S."/>
        </authorList>
    </citation>
    <scope>NUCLEOTIDE SEQUENCE [LARGE SCALE GENOMIC DNA]</scope>
</reference>
<keyword evidence="11" id="KW-0862">Zinc</keyword>
<evidence type="ECO:0000256" key="19">
    <source>
        <dbReference type="ARBA" id="ARBA00073168"/>
    </source>
</evidence>
<evidence type="ECO:0000256" key="14">
    <source>
        <dbReference type="ARBA" id="ARBA00023239"/>
    </source>
</evidence>
<evidence type="ECO:0000256" key="5">
    <source>
        <dbReference type="ARBA" id="ARBA00022454"/>
    </source>
</evidence>
<evidence type="ECO:0000259" key="24">
    <source>
        <dbReference type="PROSITE" id="PS50199"/>
    </source>
</evidence>
<dbReference type="GO" id="GO:0006284">
    <property type="term" value="P:base-excision repair"/>
    <property type="evidence" value="ECO:0007669"/>
    <property type="project" value="InterPro"/>
</dbReference>
<evidence type="ECO:0000256" key="10">
    <source>
        <dbReference type="ARBA" id="ARBA00022801"/>
    </source>
</evidence>
<evidence type="ECO:0000259" key="25">
    <source>
        <dbReference type="PROSITE" id="PS51066"/>
    </source>
</evidence>
<keyword evidence="7" id="KW-0677">Repeat</keyword>
<dbReference type="GO" id="GO:0005694">
    <property type="term" value="C:chromosome"/>
    <property type="evidence" value="ECO:0007669"/>
    <property type="project" value="UniProtKB-SubCell"/>
</dbReference>
<keyword evidence="9 23" id="KW-0863">Zinc-finger</keyword>
<dbReference type="SUPFAM" id="SSF90209">
    <property type="entry name" value="Ran binding protein zinc finger-like"/>
    <property type="match status" value="1"/>
</dbReference>
<dbReference type="Gene3D" id="3.20.190.10">
    <property type="entry name" value="MutM-like, N-terminal"/>
    <property type="match status" value="1"/>
</dbReference>
<dbReference type="Gene3D" id="2.30.30.380">
    <property type="entry name" value="Zn-finger domain of Sec23/24"/>
    <property type="match status" value="1"/>
</dbReference>
<dbReference type="Gene3D" id="1.10.8.50">
    <property type="match status" value="1"/>
</dbReference>
<feature type="domain" description="Formamidopyrimidine-DNA glycosylase catalytic" evidence="26">
    <location>
        <begin position="53"/>
        <end position="224"/>
    </location>
</feature>
<evidence type="ECO:0000256" key="18">
    <source>
        <dbReference type="ARBA" id="ARBA00044632"/>
    </source>
</evidence>
<dbReference type="PANTHER" id="PTHR22993:SF10">
    <property type="entry name" value="ENDONUCLEASE 8-LIKE 3"/>
    <property type="match status" value="1"/>
</dbReference>
<dbReference type="SUPFAM" id="SSF81624">
    <property type="entry name" value="N-terminal domain of MutM-like DNA repair proteins"/>
    <property type="match status" value="1"/>
</dbReference>
<dbReference type="InterPro" id="IPR001876">
    <property type="entry name" value="Znf_RanBP2"/>
</dbReference>
<dbReference type="PROSITE" id="PS51999">
    <property type="entry name" value="ZF_GRF"/>
    <property type="match status" value="2"/>
</dbReference>
<evidence type="ECO:0000256" key="13">
    <source>
        <dbReference type="ARBA" id="ARBA00023204"/>
    </source>
</evidence>
<dbReference type="InterPro" id="IPR015886">
    <property type="entry name" value="H2TH_FPG"/>
</dbReference>
<dbReference type="Proteomes" id="UP000314986">
    <property type="component" value="Unassembled WGS sequence"/>
</dbReference>
<feature type="domain" description="RanBP2-type" evidence="24">
    <location>
        <begin position="302"/>
        <end position="331"/>
    </location>
</feature>
<evidence type="ECO:0000256" key="12">
    <source>
        <dbReference type="ARBA" id="ARBA00023125"/>
    </source>
</evidence>
<dbReference type="InterPro" id="IPR015887">
    <property type="entry name" value="DNA_glyclase_Znf_dom_DNA_BS"/>
</dbReference>
<comment type="catalytic activity">
    <reaction evidence="18">
        <text>2'-deoxyribonucleotide-(2'-deoxyribose 5'-phosphate)-2'-deoxyribonucleotide-DNA = a 3'-end 2'-deoxyribonucleotide-(2,3-dehydro-2,3-deoxyribose 5'-phosphate)-DNA + a 5'-end 5'-phospho-2'-deoxyribonucleoside-DNA + H(+)</text>
        <dbReference type="Rhea" id="RHEA:66592"/>
        <dbReference type="Rhea" id="RHEA-COMP:13180"/>
        <dbReference type="Rhea" id="RHEA-COMP:16897"/>
        <dbReference type="Rhea" id="RHEA-COMP:17067"/>
        <dbReference type="ChEBI" id="CHEBI:15378"/>
        <dbReference type="ChEBI" id="CHEBI:136412"/>
        <dbReference type="ChEBI" id="CHEBI:157695"/>
        <dbReference type="ChEBI" id="CHEBI:167181"/>
        <dbReference type="EC" id="4.2.99.18"/>
    </reaction>
</comment>
<dbReference type="GO" id="GO:0003684">
    <property type="term" value="F:damaged DNA binding"/>
    <property type="evidence" value="ECO:0007669"/>
    <property type="project" value="InterPro"/>
</dbReference>
<dbReference type="InterPro" id="IPR012319">
    <property type="entry name" value="FPG_cat"/>
</dbReference>
<evidence type="ECO:0000256" key="11">
    <source>
        <dbReference type="ARBA" id="ARBA00022833"/>
    </source>
</evidence>
<accession>A0A4W3GNC8</accession>
<dbReference type="STRING" id="7868.ENSCMIP00000005403"/>
<dbReference type="AlphaFoldDB" id="A0A4W3GNC8"/>
<dbReference type="InterPro" id="IPR000214">
    <property type="entry name" value="Znf_DNA_glyclase/AP_lyase"/>
</dbReference>
<keyword evidence="12" id="KW-0238">DNA-binding</keyword>
<evidence type="ECO:0000256" key="15">
    <source>
        <dbReference type="ARBA" id="ARBA00023242"/>
    </source>
</evidence>
<evidence type="ECO:0000256" key="16">
    <source>
        <dbReference type="ARBA" id="ARBA00023268"/>
    </source>
</evidence>
<evidence type="ECO:0000256" key="22">
    <source>
        <dbReference type="ARBA" id="ARBA00083341"/>
    </source>
</evidence>
<proteinExistence type="inferred from homology"/>
<keyword evidence="5" id="KW-0158">Chromosome</keyword>
<dbReference type="PROSITE" id="PS01358">
    <property type="entry name" value="ZF_RANBP2_1"/>
    <property type="match status" value="1"/>
</dbReference>
<dbReference type="CDD" id="cd08969">
    <property type="entry name" value="MeNeil3_N"/>
    <property type="match status" value="1"/>
</dbReference>
<dbReference type="PROSITE" id="PS51068">
    <property type="entry name" value="FPG_CAT"/>
    <property type="match status" value="1"/>
</dbReference>
<dbReference type="SUPFAM" id="SSF46946">
    <property type="entry name" value="S13-like H2TH domain"/>
    <property type="match status" value="1"/>
</dbReference>
<evidence type="ECO:0000256" key="6">
    <source>
        <dbReference type="ARBA" id="ARBA00022723"/>
    </source>
</evidence>
<dbReference type="PROSITE" id="PS50199">
    <property type="entry name" value="ZF_RANBP2_2"/>
    <property type="match status" value="1"/>
</dbReference>
<organism evidence="28 29">
    <name type="scientific">Callorhinchus milii</name>
    <name type="common">Ghost shark</name>
    <dbReference type="NCBI Taxonomy" id="7868"/>
    <lineage>
        <taxon>Eukaryota</taxon>
        <taxon>Metazoa</taxon>
        <taxon>Chordata</taxon>
        <taxon>Craniata</taxon>
        <taxon>Vertebrata</taxon>
        <taxon>Chondrichthyes</taxon>
        <taxon>Holocephali</taxon>
        <taxon>Chimaeriformes</taxon>
        <taxon>Callorhinchidae</taxon>
        <taxon>Callorhinchus</taxon>
    </lineage>
</organism>
<comment type="similarity">
    <text evidence="3">Belongs to the FPG family.</text>
</comment>
<reference evidence="28" key="4">
    <citation type="submission" date="2025-08" db="UniProtKB">
        <authorList>
            <consortium name="Ensembl"/>
        </authorList>
    </citation>
    <scope>IDENTIFICATION</scope>
</reference>
<reference evidence="28" key="5">
    <citation type="submission" date="2025-09" db="UniProtKB">
        <authorList>
            <consortium name="Ensembl"/>
        </authorList>
    </citation>
    <scope>IDENTIFICATION</scope>
</reference>
<keyword evidence="14" id="KW-0456">Lyase</keyword>
<keyword evidence="29" id="KW-1185">Reference proteome</keyword>
<evidence type="ECO:0000313" key="29">
    <source>
        <dbReference type="Proteomes" id="UP000314986"/>
    </source>
</evidence>
<evidence type="ECO:0000256" key="3">
    <source>
        <dbReference type="ARBA" id="ARBA00009409"/>
    </source>
</evidence>
<dbReference type="SMART" id="SM00547">
    <property type="entry name" value="ZnF_RBZ"/>
    <property type="match status" value="1"/>
</dbReference>
<keyword evidence="6" id="KW-0479">Metal-binding</keyword>
<dbReference type="Ensembl" id="ENSCMIT00000005589.1">
    <property type="protein sequence ID" value="ENSCMIP00000005403.1"/>
    <property type="gene ID" value="ENSCMIG00000003137.1"/>
</dbReference>
<name>A0A4W3GNC8_CALMI</name>
<dbReference type="EC" id="4.2.99.18" evidence="4"/>
<evidence type="ECO:0000256" key="2">
    <source>
        <dbReference type="ARBA" id="ARBA00004286"/>
    </source>
</evidence>
<dbReference type="OMA" id="GMKGSVM"/>
<feature type="domain" description="FPG-type" evidence="25">
    <location>
        <begin position="232"/>
        <end position="266"/>
    </location>
</feature>
<dbReference type="FunFam" id="1.10.8.50:FF:000008">
    <property type="entry name" value="Nei-like DNA glycosylase 3"/>
    <property type="match status" value="1"/>
</dbReference>
<sequence length="522" mass="58078">MVEGADCALYGAALRSGVDGGQTVLRVTHRAGGQACNQSNGQKVSNRSDISLLQGKVYTDVETLGKELFLYFGPTALRIHFGMNGSMRINPSEKTNRSGAAAGLEIQLSNDLICFFDSTVEIRSALECKRKVKLMEELDICSPKFSFSRAENELGQHCTRMLCDVLLDQTVLPGVGNIIKNESLFDSGFHPAVKICQLSAEQIHHIVKMTRDFTILFYKCRKTGSALYKHYKVYKRSTCGQCKGQITVCRLGENSRMTYFCSFCQKEDLSQVDISSLPRRNSLLGWVSSTGSYSADNIAKKEEEEWTCALCTLVNMASVKSCEACLSPRPVTFTQKAPHQTSGFNNDLIKYPCNGFGKPQVELKLNRKTVFGTTTLVLSSLNGNVTSPANPNSTFSAFGKLKSNKPSFITLFPLHRVSCTNINDGTDALNPKIPYCTKHFRSCSLRVVKKEGANKGRCFYACSLPQGIQCDFFQWTDLDFPFCNHGKRCIMRTVLKLGPNNGRNFYVCSEGMNKQCNFFKWV</sequence>
<gene>
    <name evidence="28" type="primary">neil3</name>
</gene>
<evidence type="ECO:0000256" key="20">
    <source>
        <dbReference type="ARBA" id="ARBA00081871"/>
    </source>
</evidence>
<dbReference type="PROSITE" id="PS51066">
    <property type="entry name" value="ZF_FPG_2"/>
    <property type="match status" value="1"/>
</dbReference>
<evidence type="ECO:0000313" key="28">
    <source>
        <dbReference type="Ensembl" id="ENSCMIP00000005403.1"/>
    </source>
</evidence>
<dbReference type="Pfam" id="PF06839">
    <property type="entry name" value="Zn_ribbon_GRF"/>
    <property type="match status" value="2"/>
</dbReference>
<reference evidence="29" key="3">
    <citation type="journal article" date="2014" name="Nature">
        <title>Elephant shark genome provides unique insights into gnathostome evolution.</title>
        <authorList>
            <consortium name="International Elephant Shark Genome Sequencing Consortium"/>
            <person name="Venkatesh B."/>
            <person name="Lee A.P."/>
            <person name="Ravi V."/>
            <person name="Maurya A.K."/>
            <person name="Lian M.M."/>
            <person name="Swann J.B."/>
            <person name="Ohta Y."/>
            <person name="Flajnik M.F."/>
            <person name="Sutoh Y."/>
            <person name="Kasahara M."/>
            <person name="Hoon S."/>
            <person name="Gangu V."/>
            <person name="Roy S.W."/>
            <person name="Irimia M."/>
            <person name="Korzh V."/>
            <person name="Kondrychyn I."/>
            <person name="Lim Z.W."/>
            <person name="Tay B.H."/>
            <person name="Tohari S."/>
            <person name="Kong K.W."/>
            <person name="Ho S."/>
            <person name="Lorente-Galdos B."/>
            <person name="Quilez J."/>
            <person name="Marques-Bonet T."/>
            <person name="Raney B.J."/>
            <person name="Ingham P.W."/>
            <person name="Tay A."/>
            <person name="Hillier L.W."/>
            <person name="Minx P."/>
            <person name="Boehm T."/>
            <person name="Wilson R.K."/>
            <person name="Brenner S."/>
            <person name="Warren W.C."/>
        </authorList>
    </citation>
    <scope>NUCLEOTIDE SEQUENCE [LARGE SCALE GENOMIC DNA]</scope>
</reference>
<evidence type="ECO:0000256" key="23">
    <source>
        <dbReference type="PROSITE-ProRule" id="PRU00322"/>
    </source>
</evidence>
<dbReference type="InterPro" id="IPR036443">
    <property type="entry name" value="Znf_RanBP2_sf"/>
</dbReference>
<evidence type="ECO:0000256" key="1">
    <source>
        <dbReference type="ARBA" id="ARBA00004123"/>
    </source>
</evidence>
<dbReference type="GO" id="GO:0019104">
    <property type="term" value="F:DNA N-glycosylase activity"/>
    <property type="evidence" value="ECO:0007669"/>
    <property type="project" value="InterPro"/>
</dbReference>
<comment type="subcellular location">
    <subcellularLocation>
        <location evidence="2">Chromosome</location>
    </subcellularLocation>
    <subcellularLocation>
        <location evidence="1">Nucleus</location>
    </subcellularLocation>
</comment>
<feature type="domain" description="GRF-type" evidence="27">
    <location>
        <begin position="483"/>
        <end position="522"/>
    </location>
</feature>
<keyword evidence="17" id="KW-0326">Glycosidase</keyword>
<dbReference type="GO" id="GO:0140078">
    <property type="term" value="F:class I DNA-(apurinic or apyrimidinic site) endonuclease activity"/>
    <property type="evidence" value="ECO:0007669"/>
    <property type="project" value="UniProtKB-EC"/>
</dbReference>
<feature type="domain" description="GRF-type" evidence="27">
    <location>
        <begin position="436"/>
        <end position="479"/>
    </location>
</feature>
<evidence type="ECO:0000256" key="7">
    <source>
        <dbReference type="ARBA" id="ARBA00022737"/>
    </source>
</evidence>
<evidence type="ECO:0000256" key="21">
    <source>
        <dbReference type="ARBA" id="ARBA00082922"/>
    </source>
</evidence>
<keyword evidence="15" id="KW-0539">Nucleus</keyword>
<dbReference type="GO" id="GO:0008270">
    <property type="term" value="F:zinc ion binding"/>
    <property type="evidence" value="ECO:0007669"/>
    <property type="project" value="UniProtKB-KW"/>
</dbReference>
<evidence type="ECO:0000256" key="9">
    <source>
        <dbReference type="ARBA" id="ARBA00022771"/>
    </source>
</evidence>
<evidence type="ECO:0000256" key="4">
    <source>
        <dbReference type="ARBA" id="ARBA00012720"/>
    </source>
</evidence>
<protein>
    <recommendedName>
        <fullName evidence="19">Endonuclease 8-like 3</fullName>
        <ecNumber evidence="4">4.2.99.18</ecNumber>
    </recommendedName>
    <alternativeName>
        <fullName evidence="20">DNA glycosylase/AP lyase Neil3</fullName>
    </alternativeName>
    <alternativeName>
        <fullName evidence="22">Endonuclease VIII-like 3</fullName>
    </alternativeName>
    <alternativeName>
        <fullName evidence="21">Nei-like protein 3</fullName>
    </alternativeName>
</protein>
<reference evidence="29" key="2">
    <citation type="journal article" date="2007" name="PLoS Biol.">
        <title>Survey sequencing and comparative analysis of the elephant shark (Callorhinchus milii) genome.</title>
        <authorList>
            <person name="Venkatesh B."/>
            <person name="Kirkness E.F."/>
            <person name="Loh Y.H."/>
            <person name="Halpern A.L."/>
            <person name="Lee A.P."/>
            <person name="Johnson J."/>
            <person name="Dandona N."/>
            <person name="Viswanathan L.D."/>
            <person name="Tay A."/>
            <person name="Venter J.C."/>
            <person name="Strausberg R.L."/>
            <person name="Brenner S."/>
        </authorList>
    </citation>
    <scope>NUCLEOTIDE SEQUENCE [LARGE SCALE GENOMIC DNA]</scope>
</reference>
<dbReference type="InterPro" id="IPR010666">
    <property type="entry name" value="Znf_GRF"/>
</dbReference>
<evidence type="ECO:0000256" key="17">
    <source>
        <dbReference type="ARBA" id="ARBA00023295"/>
    </source>
</evidence>
<dbReference type="SMART" id="SM01232">
    <property type="entry name" value="H2TH"/>
    <property type="match status" value="1"/>
</dbReference>
<dbReference type="Pfam" id="PF06831">
    <property type="entry name" value="H2TH"/>
    <property type="match status" value="1"/>
</dbReference>
<dbReference type="PROSITE" id="PS01242">
    <property type="entry name" value="ZF_FPG_1"/>
    <property type="match status" value="1"/>
</dbReference>
<evidence type="ECO:0000256" key="8">
    <source>
        <dbReference type="ARBA" id="ARBA00022763"/>
    </source>
</evidence>
<dbReference type="GO" id="GO:0005654">
    <property type="term" value="C:nucleoplasm"/>
    <property type="evidence" value="ECO:0007669"/>
    <property type="project" value="UniProtKB-ARBA"/>
</dbReference>
<keyword evidence="10" id="KW-0378">Hydrolase</keyword>
<dbReference type="InterPro" id="IPR010979">
    <property type="entry name" value="Ribosomal_uS13-like_H2TH"/>
</dbReference>